<dbReference type="Pfam" id="PF01381">
    <property type="entry name" value="HTH_3"/>
    <property type="match status" value="1"/>
</dbReference>
<accession>A0A1F7GTZ0</accession>
<dbReference type="InterPro" id="IPR010982">
    <property type="entry name" value="Lambda_DNA-bd_dom_sf"/>
</dbReference>
<feature type="domain" description="HTH cro/C1-type" evidence="3">
    <location>
        <begin position="14"/>
        <end position="68"/>
    </location>
</feature>
<dbReference type="PROSITE" id="PS50943">
    <property type="entry name" value="HTH_CROC1"/>
    <property type="match status" value="1"/>
</dbReference>
<dbReference type="Gene3D" id="1.10.260.40">
    <property type="entry name" value="lambda repressor-like DNA-binding domains"/>
    <property type="match status" value="1"/>
</dbReference>
<comment type="caution">
    <text evidence="4">The sequence shown here is derived from an EMBL/GenBank/DDBJ whole genome shotgun (WGS) entry which is preliminary data.</text>
</comment>
<dbReference type="SMART" id="SM00530">
    <property type="entry name" value="HTH_XRE"/>
    <property type="match status" value="1"/>
</dbReference>
<dbReference type="Proteomes" id="UP000177026">
    <property type="component" value="Unassembled WGS sequence"/>
</dbReference>
<dbReference type="EMBL" id="MFZI01000009">
    <property type="protein sequence ID" value="OGK22076.1"/>
    <property type="molecule type" value="Genomic_DNA"/>
</dbReference>
<feature type="coiled-coil region" evidence="2">
    <location>
        <begin position="7"/>
        <end position="34"/>
    </location>
</feature>
<evidence type="ECO:0000256" key="1">
    <source>
        <dbReference type="ARBA" id="ARBA00023125"/>
    </source>
</evidence>
<evidence type="ECO:0000313" key="5">
    <source>
        <dbReference type="Proteomes" id="UP000177026"/>
    </source>
</evidence>
<proteinExistence type="predicted"/>
<gene>
    <name evidence="4" type="ORF">A2866_05875</name>
</gene>
<evidence type="ECO:0000256" key="2">
    <source>
        <dbReference type="SAM" id="Coils"/>
    </source>
</evidence>
<dbReference type="PANTHER" id="PTHR46797">
    <property type="entry name" value="HTH-TYPE TRANSCRIPTIONAL REGULATOR"/>
    <property type="match status" value="1"/>
</dbReference>
<dbReference type="GO" id="GO:0005829">
    <property type="term" value="C:cytosol"/>
    <property type="evidence" value="ECO:0007669"/>
    <property type="project" value="TreeGrafter"/>
</dbReference>
<organism evidence="4 5">
    <name type="scientific">Candidatus Roizmanbacteria bacterium RIFCSPHIGHO2_01_FULL_39_8</name>
    <dbReference type="NCBI Taxonomy" id="1802033"/>
    <lineage>
        <taxon>Bacteria</taxon>
        <taxon>Candidatus Roizmaniibacteriota</taxon>
    </lineage>
</organism>
<dbReference type="AlphaFoldDB" id="A0A1F7GTZ0"/>
<dbReference type="InterPro" id="IPR050807">
    <property type="entry name" value="TransReg_Diox_bact_type"/>
</dbReference>
<evidence type="ECO:0000313" key="4">
    <source>
        <dbReference type="EMBL" id="OGK22076.1"/>
    </source>
</evidence>
<keyword evidence="2" id="KW-0175">Coiled coil</keyword>
<evidence type="ECO:0000259" key="3">
    <source>
        <dbReference type="PROSITE" id="PS50943"/>
    </source>
</evidence>
<protein>
    <recommendedName>
        <fullName evidence="3">HTH cro/C1-type domain-containing protein</fullName>
    </recommendedName>
</protein>
<dbReference type="CDD" id="cd00093">
    <property type="entry name" value="HTH_XRE"/>
    <property type="match status" value="1"/>
</dbReference>
<dbReference type="SUPFAM" id="SSF47413">
    <property type="entry name" value="lambda repressor-like DNA-binding domains"/>
    <property type="match status" value="1"/>
</dbReference>
<sequence>MNSPETRKKIGNKLKEAREKANFTQEELAQKAGLSTNYYACVERGEENISAIRLAKLEEVLDVKILNI</sequence>
<dbReference type="GO" id="GO:0003700">
    <property type="term" value="F:DNA-binding transcription factor activity"/>
    <property type="evidence" value="ECO:0007669"/>
    <property type="project" value="TreeGrafter"/>
</dbReference>
<dbReference type="PANTHER" id="PTHR46797:SF1">
    <property type="entry name" value="METHYLPHOSPHONATE SYNTHASE"/>
    <property type="match status" value="1"/>
</dbReference>
<reference evidence="4 5" key="1">
    <citation type="journal article" date="2016" name="Nat. Commun.">
        <title>Thousands of microbial genomes shed light on interconnected biogeochemical processes in an aquifer system.</title>
        <authorList>
            <person name="Anantharaman K."/>
            <person name="Brown C.T."/>
            <person name="Hug L.A."/>
            <person name="Sharon I."/>
            <person name="Castelle C.J."/>
            <person name="Probst A.J."/>
            <person name="Thomas B.C."/>
            <person name="Singh A."/>
            <person name="Wilkins M.J."/>
            <person name="Karaoz U."/>
            <person name="Brodie E.L."/>
            <person name="Williams K.H."/>
            <person name="Hubbard S.S."/>
            <person name="Banfield J.F."/>
        </authorList>
    </citation>
    <scope>NUCLEOTIDE SEQUENCE [LARGE SCALE GENOMIC DNA]</scope>
</reference>
<dbReference type="InterPro" id="IPR001387">
    <property type="entry name" value="Cro/C1-type_HTH"/>
</dbReference>
<name>A0A1F7GTZ0_9BACT</name>
<dbReference type="GO" id="GO:0003677">
    <property type="term" value="F:DNA binding"/>
    <property type="evidence" value="ECO:0007669"/>
    <property type="project" value="UniProtKB-KW"/>
</dbReference>
<keyword evidence="1" id="KW-0238">DNA-binding</keyword>